<comment type="subcellular location">
    <subcellularLocation>
        <location evidence="1 9">Nucleus</location>
    </subcellularLocation>
</comment>
<gene>
    <name evidence="12" type="ORF">BCR38DRAFT_338654</name>
</gene>
<name>A0A1Y2E3T8_9PEZI</name>
<feature type="domain" description="Mediator complex subunit MED14 N-terminal" evidence="11">
    <location>
        <begin position="15"/>
        <end position="227"/>
    </location>
</feature>
<dbReference type="InParanoid" id="A0A1Y2E3T8"/>
<comment type="caution">
    <text evidence="12">The sequence shown here is derived from an EMBL/GenBank/DDBJ whole genome shotgun (WGS) entry which is preliminary data.</text>
</comment>
<accession>A0A1Y2E3T8</accession>
<keyword evidence="4 9" id="KW-0805">Transcription regulation</keyword>
<keyword evidence="7 9" id="KW-0539">Nucleus</keyword>
<keyword evidence="13" id="KW-1185">Reference proteome</keyword>
<protein>
    <recommendedName>
        <fullName evidence="3 9">Mediator of RNA polymerase II transcription subunit 14</fullName>
    </recommendedName>
    <alternativeName>
        <fullName evidence="8 9">Mediator complex subunit 14</fullName>
    </alternativeName>
</protein>
<dbReference type="GO" id="GO:0003712">
    <property type="term" value="F:transcription coregulator activity"/>
    <property type="evidence" value="ECO:0007669"/>
    <property type="project" value="UniProtKB-UniRule"/>
</dbReference>
<evidence type="ECO:0000256" key="6">
    <source>
        <dbReference type="ARBA" id="ARBA00023163"/>
    </source>
</evidence>
<evidence type="ECO:0000256" key="5">
    <source>
        <dbReference type="ARBA" id="ARBA00023159"/>
    </source>
</evidence>
<evidence type="ECO:0000313" key="12">
    <source>
        <dbReference type="EMBL" id="ORY66223.1"/>
    </source>
</evidence>
<dbReference type="AlphaFoldDB" id="A0A1Y2E3T8"/>
<evidence type="ECO:0000256" key="9">
    <source>
        <dbReference type="RuleBase" id="RU365082"/>
    </source>
</evidence>
<evidence type="ECO:0000256" key="1">
    <source>
        <dbReference type="ARBA" id="ARBA00004123"/>
    </source>
</evidence>
<dbReference type="EMBL" id="MCFJ01000005">
    <property type="protein sequence ID" value="ORY66223.1"/>
    <property type="molecule type" value="Genomic_DNA"/>
</dbReference>
<evidence type="ECO:0000256" key="2">
    <source>
        <dbReference type="ARBA" id="ARBA00007813"/>
    </source>
</evidence>
<evidence type="ECO:0000259" key="11">
    <source>
        <dbReference type="Pfam" id="PF08638"/>
    </source>
</evidence>
<dbReference type="OrthoDB" id="205099at2759"/>
<evidence type="ECO:0000256" key="3">
    <source>
        <dbReference type="ARBA" id="ARBA00019619"/>
    </source>
</evidence>
<dbReference type="Proteomes" id="UP000193689">
    <property type="component" value="Unassembled WGS sequence"/>
</dbReference>
<reference evidence="12 13" key="1">
    <citation type="submission" date="2016-07" db="EMBL/GenBank/DDBJ databases">
        <title>Pervasive Adenine N6-methylation of Active Genes in Fungi.</title>
        <authorList>
            <consortium name="DOE Joint Genome Institute"/>
            <person name="Mondo S.J."/>
            <person name="Dannebaum R.O."/>
            <person name="Kuo R.C."/>
            <person name="Labutti K."/>
            <person name="Haridas S."/>
            <person name="Kuo A."/>
            <person name="Salamov A."/>
            <person name="Ahrendt S.R."/>
            <person name="Lipzen A."/>
            <person name="Sullivan W."/>
            <person name="Andreopoulos W.B."/>
            <person name="Clum A."/>
            <person name="Lindquist E."/>
            <person name="Daum C."/>
            <person name="Ramamoorthy G.K."/>
            <person name="Gryganskyi A."/>
            <person name="Culley D."/>
            <person name="Magnuson J.K."/>
            <person name="James T.Y."/>
            <person name="O'Malley M.A."/>
            <person name="Stajich J.E."/>
            <person name="Spatafora J.W."/>
            <person name="Visel A."/>
            <person name="Grigoriev I.V."/>
        </authorList>
    </citation>
    <scope>NUCLEOTIDE SEQUENCE [LARGE SCALE GENOMIC DNA]</scope>
    <source>
        <strain evidence="12 13">CBS 129021</strain>
    </source>
</reference>
<keyword evidence="5 9" id="KW-0010">Activator</keyword>
<dbReference type="Pfam" id="PF08638">
    <property type="entry name" value="Med14"/>
    <property type="match status" value="1"/>
</dbReference>
<sequence length="1021" mass="116071">MNDLPDEIQHITEGFVPLGLLLSRLAQKTHNELQGKILRLAKIPLPAAAVNGNSGHPGSLPDDTSEANKNKKLELLNFVQDTHAKWTKALVISAWSRKAPIVSKLIDLMHHITMQRVSYDESIAYLIAVKRDLTFSRLPNPDLQTALQLLSTGDAPWMPDLHYIEPPPLSAKEQMEWVEELNTLLSMRLNLEEHEKIPYHFRDYKIDSGRVTFRVDGEFEVDLTIADEDFEKQFWFIDFRFLFTPAPSELTDTLRMYLEARVNEILEKDGLQGCYKFLHEFVLTHKITEFVRQAFELARGRWVDTLKVERLNRAMSIQYWTSRFPAEGPKSWIIVGVHSSKKPGAAAADPKTTSHLFLRWFKDNKEVKDATIALDDANISTEKLLQRVIGRHVECMLSTIHDKLQVKGRFVRREAALSLQTFPDNPMESSLKMQLGHEDSVHVRVSPINGLFSMTPQTNPVLRAEKQLNTRVNDPSEDAHSFLEKLRCECMLDEVRRRGKSLGWTIPKAPIKPDDIKQLLKTREPFQYIFLKKDGWPSQWYTMLSLSLNGDKWWLVEVTESRTGPRISTSAHIPLNMNLPDLTDRFFSNLNIFSAAMMSQVISEKAMHDRHIKYFNVDMAKRSGSRGLKCPGLLVKFTDVLKSMQPGGTKRSASWATDLVLVVFKGIQKPSRAHKAISAPNATTGQVSSPDRLVAVVDARFQVADRTKFSLLKKGNVERDVAYNPVLGVFALRLEAELGSTILNPLSLRLHAIERLVDCVDAIGRSNTDIKCETITLNKIVFTYSDAIGRKDGSKVEANLDRWKATLDLSNDVIRMHLEKGNPHLRCLDLLNKLLNSGLGFAKVPQYLAFTLPVLKALRVIEEAWTELEMNNQGQIEVFPIALDWFDMRYTMSGPNTESRRLSLQLRLKERRGQYWWFVQRQEVGGDGSEPDDAFKSVLTSVYEAKDREWQSFMTSATCEADDRIGALLKAIDAAVQSMAVQFSPSMAKGSLKQRPQVMQRPNRPRPPQQQQQSGNVVILD</sequence>
<dbReference type="InterPro" id="IPR013947">
    <property type="entry name" value="Mediator_Med14"/>
</dbReference>
<dbReference type="RefSeq" id="XP_040717187.1">
    <property type="nucleotide sequence ID" value="XM_040855633.1"/>
</dbReference>
<evidence type="ECO:0000313" key="13">
    <source>
        <dbReference type="Proteomes" id="UP000193689"/>
    </source>
</evidence>
<dbReference type="PANTHER" id="PTHR12809:SF2">
    <property type="entry name" value="MEDIATOR OF RNA POLYMERASE II TRANSCRIPTION SUBUNIT 14"/>
    <property type="match status" value="1"/>
</dbReference>
<proteinExistence type="inferred from homology"/>
<dbReference type="STRING" id="1141098.A0A1Y2E3T8"/>
<comment type="similarity">
    <text evidence="2 9">Belongs to the Mediator complex subunit 14 family.</text>
</comment>
<evidence type="ECO:0000256" key="10">
    <source>
        <dbReference type="SAM" id="MobiDB-lite"/>
    </source>
</evidence>
<comment type="function">
    <text evidence="9">Component of the Mediator complex, a coactivator involved in the regulated transcription of nearly all RNA polymerase II-dependent genes. Mediator functions as a bridge to convey information from gene-specific regulatory proteins to the basal RNA polymerase II transcription machinery. Mediator is recruited to promoters by direct interactions with regulatory proteins and serves as a scaffold for the assembly of a functional preinitiation complex with RNA polymerase II and the general transcription factors.</text>
</comment>
<evidence type="ECO:0000256" key="7">
    <source>
        <dbReference type="ARBA" id="ARBA00023242"/>
    </source>
</evidence>
<organism evidence="12 13">
    <name type="scientific">Pseudomassariella vexata</name>
    <dbReference type="NCBI Taxonomy" id="1141098"/>
    <lineage>
        <taxon>Eukaryota</taxon>
        <taxon>Fungi</taxon>
        <taxon>Dikarya</taxon>
        <taxon>Ascomycota</taxon>
        <taxon>Pezizomycotina</taxon>
        <taxon>Sordariomycetes</taxon>
        <taxon>Xylariomycetidae</taxon>
        <taxon>Amphisphaeriales</taxon>
        <taxon>Pseudomassariaceae</taxon>
        <taxon>Pseudomassariella</taxon>
    </lineage>
</organism>
<comment type="subunit">
    <text evidence="9">Component of the Mediator complex.</text>
</comment>
<dbReference type="GeneID" id="63771845"/>
<dbReference type="GO" id="GO:0070847">
    <property type="term" value="C:core mediator complex"/>
    <property type="evidence" value="ECO:0007669"/>
    <property type="project" value="TreeGrafter"/>
</dbReference>
<dbReference type="FunCoup" id="A0A1Y2E3T8">
    <property type="interactions" value="226"/>
</dbReference>
<evidence type="ECO:0000256" key="8">
    <source>
        <dbReference type="ARBA" id="ARBA00032007"/>
    </source>
</evidence>
<keyword evidence="6 9" id="KW-0804">Transcription</keyword>
<feature type="region of interest" description="Disordered" evidence="10">
    <location>
        <begin position="986"/>
        <end position="1021"/>
    </location>
</feature>
<dbReference type="Pfam" id="PF26204">
    <property type="entry name" value="Med14_fung"/>
    <property type="match status" value="1"/>
</dbReference>
<evidence type="ECO:0000256" key="4">
    <source>
        <dbReference type="ARBA" id="ARBA00023015"/>
    </source>
</evidence>
<dbReference type="PANTHER" id="PTHR12809">
    <property type="entry name" value="MEDIATOR COMPLEX SUBUNIT"/>
    <property type="match status" value="1"/>
</dbReference>
<dbReference type="InterPro" id="IPR055122">
    <property type="entry name" value="Med14_N"/>
</dbReference>
<dbReference type="GO" id="GO:0016592">
    <property type="term" value="C:mediator complex"/>
    <property type="evidence" value="ECO:0007669"/>
    <property type="project" value="UniProtKB-UniRule"/>
</dbReference>
<dbReference type="GO" id="GO:0006357">
    <property type="term" value="P:regulation of transcription by RNA polymerase II"/>
    <property type="evidence" value="ECO:0007669"/>
    <property type="project" value="InterPro"/>
</dbReference>